<dbReference type="PANTHER" id="PTHR31078:SF1">
    <property type="entry name" value="CILIA- AND FLAGELLA-ASSOCIATED PROTEIN 300"/>
    <property type="match status" value="1"/>
</dbReference>
<dbReference type="Gene3D" id="3.40.50.1240">
    <property type="entry name" value="Phosphoglycerate mutase-like"/>
    <property type="match status" value="1"/>
</dbReference>
<dbReference type="SMART" id="SM00855">
    <property type="entry name" value="PGAM"/>
    <property type="match status" value="1"/>
</dbReference>
<dbReference type="InterPro" id="IPR029416">
    <property type="entry name" value="CFAP300"/>
</dbReference>
<evidence type="ECO:0000256" key="5">
    <source>
        <dbReference type="ARBA" id="ARBA00023212"/>
    </source>
</evidence>
<organism evidence="7 8">
    <name type="scientific">Perkinsus olseni</name>
    <name type="common">Perkinsus atlanticus</name>
    <dbReference type="NCBI Taxonomy" id="32597"/>
    <lineage>
        <taxon>Eukaryota</taxon>
        <taxon>Sar</taxon>
        <taxon>Alveolata</taxon>
        <taxon>Perkinsozoa</taxon>
        <taxon>Perkinsea</taxon>
        <taxon>Perkinsida</taxon>
        <taxon>Perkinsidae</taxon>
        <taxon>Perkinsus</taxon>
    </lineage>
</organism>
<dbReference type="GO" id="GO:0005930">
    <property type="term" value="C:axoneme"/>
    <property type="evidence" value="ECO:0007669"/>
    <property type="project" value="UniProtKB-SubCell"/>
</dbReference>
<dbReference type="SUPFAM" id="SSF53254">
    <property type="entry name" value="Phosphoglycerate mutase-like"/>
    <property type="match status" value="1"/>
</dbReference>
<dbReference type="CDD" id="cd07067">
    <property type="entry name" value="HP_PGM_like"/>
    <property type="match status" value="1"/>
</dbReference>
<evidence type="ECO:0000256" key="1">
    <source>
        <dbReference type="ARBA" id="ARBA00004430"/>
    </source>
</evidence>
<dbReference type="Gene3D" id="3.50.50.60">
    <property type="entry name" value="FAD/NAD(P)-binding domain"/>
    <property type="match status" value="1"/>
</dbReference>
<dbReference type="PANTHER" id="PTHR31078">
    <property type="entry name" value="CILIA- AND FLAGELLA-ASSOCIATED PROTEIN 300"/>
    <property type="match status" value="1"/>
</dbReference>
<protein>
    <recommendedName>
        <fullName evidence="3">Cilia- and flagella-associated protein 300</fullName>
    </recommendedName>
</protein>
<gene>
    <name evidence="7" type="ORF">FOZ62_023381</name>
</gene>
<dbReference type="Pfam" id="PF14926">
    <property type="entry name" value="CFAP300"/>
    <property type="match status" value="1"/>
</dbReference>
<evidence type="ECO:0000256" key="6">
    <source>
        <dbReference type="ARBA" id="ARBA00023273"/>
    </source>
</evidence>
<dbReference type="EMBL" id="JABANM010018122">
    <property type="protein sequence ID" value="KAF4726622.1"/>
    <property type="molecule type" value="Genomic_DNA"/>
</dbReference>
<evidence type="ECO:0000256" key="3">
    <source>
        <dbReference type="ARBA" id="ARBA00022174"/>
    </source>
</evidence>
<reference evidence="7 8" key="1">
    <citation type="submission" date="2020-04" db="EMBL/GenBank/DDBJ databases">
        <title>Perkinsus olseni comparative genomics.</title>
        <authorList>
            <person name="Bogema D.R."/>
        </authorList>
    </citation>
    <scope>NUCLEOTIDE SEQUENCE [LARGE SCALE GENOMIC DNA]</scope>
    <source>
        <strain evidence="7">ATCC PRA-205</strain>
    </source>
</reference>
<dbReference type="Pfam" id="PF00300">
    <property type="entry name" value="His_Phos_1"/>
    <property type="match status" value="1"/>
</dbReference>
<comment type="caution">
    <text evidence="7">The sequence shown here is derived from an EMBL/GenBank/DDBJ whole genome shotgun (WGS) entry which is preliminary data.</text>
</comment>
<evidence type="ECO:0000256" key="2">
    <source>
        <dbReference type="ARBA" id="ARBA00009205"/>
    </source>
</evidence>
<dbReference type="InterPro" id="IPR013078">
    <property type="entry name" value="His_Pase_superF_clade-1"/>
</dbReference>
<comment type="similarity">
    <text evidence="2">Belongs to the CFAP300 family.</text>
</comment>
<evidence type="ECO:0000256" key="4">
    <source>
        <dbReference type="ARBA" id="ARBA00022490"/>
    </source>
</evidence>
<dbReference type="AlphaFoldDB" id="A0A7J6S290"/>
<keyword evidence="6" id="KW-0966">Cell projection</keyword>
<keyword evidence="4" id="KW-0963">Cytoplasm</keyword>
<accession>A0A7J6S290</accession>
<dbReference type="Proteomes" id="UP000574390">
    <property type="component" value="Unassembled WGS sequence"/>
</dbReference>
<dbReference type="InterPro" id="IPR036188">
    <property type="entry name" value="FAD/NAD-bd_sf"/>
</dbReference>
<proteinExistence type="inferred from homology"/>
<sequence>MGAYSHYRPGAAEKDVEAAAQRHGLVWFAGEHCDPEYQGAVHAALLTGSVSRLGFVGFMSFGNLAMLSCSLMTIITEVDSVPGQEGGEEPTASKAYKFRFLPEAVPKCFGDRQLQADFKKWGLDQDMVILRFLYDSPADTESERQFMVQEFFKSAEAQRILPHACGGLSGIGPGTKVEMEQLIVQHTDMSIFHVLTEKRIVNAATGRIQGRFEEDWEGIPLYDTLREALVCEESELYETFPETIRQELLFKVFMHVVIGGASNQYEEVVTPYIEHTKKIFKDLVSVRLGPDGSIVCPCKAYKISTLSGGGKLHSIDHPSNYCYVGLGRSPSLQIVFLCSMSPPMSSVSVYFLRHGEATHNVASRTRPANVSREDIFTDPCYEDAALTEFGRQQAREAEAPEGVRSAKKVRLICSTLRRTIETAAIVSEQWRDLLAGRSVIVTDWAREQCGLHTCDTRPSLAQVEANAREFFGPDIGIEMKGDGHEEDVMTSAHPRETRQEVDQRVRNLVALIREDLDENQWGDDVVYVIVSHASFLRHFFSLLDLYDIELRRMRNCEWRSERLSLAVPRESPSGMMTCPIIDGCEVVDRTHLRVHRADVCTPVSGITVALHPADRDEADLREWVDRWTKGAKDVIDGTLSVKHVGDTGRFDISKKELVHGRPVALISRKGEKVDVLQRQLVSEGGSGEVTWVELTY</sequence>
<evidence type="ECO:0000313" key="7">
    <source>
        <dbReference type="EMBL" id="KAF4726622.1"/>
    </source>
</evidence>
<name>A0A7J6S290_PEROL</name>
<dbReference type="InterPro" id="IPR029033">
    <property type="entry name" value="His_PPase_superfam"/>
</dbReference>
<comment type="subcellular location">
    <subcellularLocation>
        <location evidence="1">Cytoplasm</location>
        <location evidence="1">Cytoskeleton</location>
        <location evidence="1">Cilium axoneme</location>
    </subcellularLocation>
</comment>
<dbReference type="Gene3D" id="3.90.660.10">
    <property type="match status" value="1"/>
</dbReference>
<evidence type="ECO:0000313" key="8">
    <source>
        <dbReference type="Proteomes" id="UP000574390"/>
    </source>
</evidence>
<keyword evidence="5" id="KW-0206">Cytoskeleton</keyword>